<sequence>MVWLIGAGILLSIGLLVDWLYTRIGIDDVDPNENARNVSVSERVYIESHMHNIRQNHDNTGGF</sequence>
<organism evidence="1 2">
    <name type="scientific">Bacillus solimangrovi</name>
    <dbReference type="NCBI Taxonomy" id="1305675"/>
    <lineage>
        <taxon>Bacteria</taxon>
        <taxon>Bacillati</taxon>
        <taxon>Bacillota</taxon>
        <taxon>Bacilli</taxon>
        <taxon>Bacillales</taxon>
        <taxon>Bacillaceae</taxon>
        <taxon>Bacillus</taxon>
    </lineage>
</organism>
<accession>A0A1E5LIA6</accession>
<name>A0A1E5LIA6_9BACI</name>
<evidence type="ECO:0000313" key="1">
    <source>
        <dbReference type="EMBL" id="OEH93807.1"/>
    </source>
</evidence>
<protein>
    <submittedName>
        <fullName evidence="1">Uncharacterized protein</fullName>
    </submittedName>
</protein>
<comment type="caution">
    <text evidence="1">The sequence shown here is derived from an EMBL/GenBank/DDBJ whole genome shotgun (WGS) entry which is preliminary data.</text>
</comment>
<evidence type="ECO:0000313" key="2">
    <source>
        <dbReference type="Proteomes" id="UP000095209"/>
    </source>
</evidence>
<dbReference type="AlphaFoldDB" id="A0A1E5LIA6"/>
<reference evidence="1 2" key="1">
    <citation type="submission" date="2016-08" db="EMBL/GenBank/DDBJ databases">
        <title>Genome of Bacillus solimangrovi GH2-4.</title>
        <authorList>
            <person name="Lim S."/>
            <person name="Kim B.-C."/>
        </authorList>
    </citation>
    <scope>NUCLEOTIDE SEQUENCE [LARGE SCALE GENOMIC DNA]</scope>
    <source>
        <strain evidence="1 2">GH2-4</strain>
    </source>
</reference>
<gene>
    <name evidence="1" type="ORF">BFG57_11365</name>
</gene>
<dbReference type="Proteomes" id="UP000095209">
    <property type="component" value="Unassembled WGS sequence"/>
</dbReference>
<keyword evidence="2" id="KW-1185">Reference proteome</keyword>
<dbReference type="EMBL" id="MJEH01000009">
    <property type="protein sequence ID" value="OEH93807.1"/>
    <property type="molecule type" value="Genomic_DNA"/>
</dbReference>
<proteinExistence type="predicted"/>